<reference evidence="2" key="1">
    <citation type="submission" date="2017-05" db="EMBL/GenBank/DDBJ databases">
        <authorList>
            <person name="Varghese N."/>
            <person name="Submissions S."/>
        </authorList>
    </citation>
    <scope>NUCLEOTIDE SEQUENCE</scope>
    <source>
        <strain evidence="2">Su22</strain>
    </source>
</reference>
<comment type="caution">
    <text evidence="2">The sequence shown here is derived from an EMBL/GenBank/DDBJ whole genome shotgun (WGS) entry which is preliminary data.</text>
</comment>
<sequence>MILNPEHEQIIESGASYQEIIHYLLTISESVQGSTYNGGKWQIILQNHEHVSLGSLKLHRTTLVFRGDPDAVTFQVQAFRMRFLSAGG</sequence>
<dbReference type="Proteomes" id="UP001158066">
    <property type="component" value="Unassembled WGS sequence"/>
</dbReference>
<name>A0AA45WTY4_9CLOT</name>
<organism evidence="2 3">
    <name type="scientific">Anoxynatronum buryatiense</name>
    <dbReference type="NCBI Taxonomy" id="489973"/>
    <lineage>
        <taxon>Bacteria</taxon>
        <taxon>Bacillati</taxon>
        <taxon>Bacillota</taxon>
        <taxon>Clostridia</taxon>
        <taxon>Eubacteriales</taxon>
        <taxon>Clostridiaceae</taxon>
        <taxon>Anoxynatronum</taxon>
    </lineage>
</organism>
<dbReference type="Pfam" id="PF09189">
    <property type="entry name" value="MoaD_arch"/>
    <property type="match status" value="1"/>
</dbReference>
<dbReference type="RefSeq" id="WP_283408119.1">
    <property type="nucleotide sequence ID" value="NZ_FXUF01000002.1"/>
</dbReference>
<feature type="domain" description="Molybdopterin cofactor biosynthesis MoaD-related C-terminal" evidence="1">
    <location>
        <begin position="13"/>
        <end position="88"/>
    </location>
</feature>
<accession>A0AA45WTY4</accession>
<dbReference type="AlphaFoldDB" id="A0AA45WTY4"/>
<evidence type="ECO:0000313" key="3">
    <source>
        <dbReference type="Proteomes" id="UP001158066"/>
    </source>
</evidence>
<protein>
    <recommendedName>
        <fullName evidence="1">Molybdopterin cofactor biosynthesis MoaD-related C-terminal domain-containing protein</fullName>
    </recommendedName>
</protein>
<keyword evidence="3" id="KW-1185">Reference proteome</keyword>
<evidence type="ECO:0000313" key="2">
    <source>
        <dbReference type="EMBL" id="SMP44629.1"/>
    </source>
</evidence>
<evidence type="ECO:0000259" key="1">
    <source>
        <dbReference type="Pfam" id="PF09189"/>
    </source>
</evidence>
<dbReference type="InterPro" id="IPR036473">
    <property type="entry name" value="Mopterin_CF_MoaD-rel_C_sf"/>
</dbReference>
<dbReference type="EMBL" id="FXUF01000002">
    <property type="protein sequence ID" value="SMP44629.1"/>
    <property type="molecule type" value="Genomic_DNA"/>
</dbReference>
<gene>
    <name evidence="2" type="ORF">SAMN06296020_102209</name>
</gene>
<dbReference type="InterPro" id="IPR015272">
    <property type="entry name" value="MoadD_C"/>
</dbReference>
<proteinExistence type="predicted"/>
<dbReference type="Gene3D" id="3.30.1370.80">
    <property type="entry name" value="Molybdopterin cofactor biosynthesis MoaD-related, C-terminal domain"/>
    <property type="match status" value="1"/>
</dbReference>